<dbReference type="EMBL" id="JAQAGZ010000012">
    <property type="protein sequence ID" value="MCZ8514520.1"/>
    <property type="molecule type" value="Genomic_DNA"/>
</dbReference>
<evidence type="ECO:0000256" key="13">
    <source>
        <dbReference type="ARBA" id="ARBA00022837"/>
    </source>
</evidence>
<dbReference type="Pfam" id="PF08450">
    <property type="entry name" value="SGL"/>
    <property type="match status" value="1"/>
</dbReference>
<sequence length="296" mass="32190">MAQRYEPSVELVWDGKATLGEGPVWDARSGMLLWVDIYGKRVHWLEIVSGAHRSLQLDQMIGAAVLRQSGGLMLALEHGFHALDPETGALEPWHDPEPKQPGNRFNDGKCDPAGRFFAGTMDRKEETPKGALYCLEKDGTVRKALEGVTVSNGLGWSPDGLTMYYIDSPTKRVFAFDYDPSSGELSNRRTVVIIPEGGGFPDGMAVDEEGLLWVAQWDGWQVSRWDPLTGEQVGSIPVPAARVTSVAFGGPDLDELYITTARIGLGEEDLSKQPQAGGVFRCKPGVKGLPVGFYGG</sequence>
<keyword evidence="17" id="KW-1185">Reference proteome</keyword>
<evidence type="ECO:0000256" key="6">
    <source>
        <dbReference type="ARBA" id="ARBA00004496"/>
    </source>
</evidence>
<comment type="cofactor">
    <cofactor evidence="4">
        <name>Mg(2+)</name>
        <dbReference type="ChEBI" id="CHEBI:18420"/>
    </cofactor>
</comment>
<evidence type="ECO:0000259" key="15">
    <source>
        <dbReference type="Pfam" id="PF08450"/>
    </source>
</evidence>
<organism evidence="16 17">
    <name type="scientific">Paenibacillus gyeongsangnamensis</name>
    <dbReference type="NCBI Taxonomy" id="3388067"/>
    <lineage>
        <taxon>Bacteria</taxon>
        <taxon>Bacillati</taxon>
        <taxon>Bacillota</taxon>
        <taxon>Bacilli</taxon>
        <taxon>Bacillales</taxon>
        <taxon>Paenibacillaceae</taxon>
        <taxon>Paenibacillus</taxon>
    </lineage>
</organism>
<feature type="domain" description="SMP-30/Gluconolactonase/LRE-like region" evidence="15">
    <location>
        <begin position="19"/>
        <end position="262"/>
    </location>
</feature>
<evidence type="ECO:0000256" key="4">
    <source>
        <dbReference type="ARBA" id="ARBA00001946"/>
    </source>
</evidence>
<protein>
    <recommendedName>
        <fullName evidence="9">Regucalcin</fullName>
        <ecNumber evidence="8">3.1.1.17</ecNumber>
    </recommendedName>
    <alternativeName>
        <fullName evidence="14">Gluconolactonase</fullName>
    </alternativeName>
</protein>
<comment type="cofactor">
    <cofactor evidence="3">
        <name>Mn(2+)</name>
        <dbReference type="ChEBI" id="CHEBI:29035"/>
    </cofactor>
</comment>
<dbReference type="EC" id="3.1.1.17" evidence="8"/>
<dbReference type="SUPFAM" id="SSF63829">
    <property type="entry name" value="Calcium-dependent phosphotriesterase"/>
    <property type="match status" value="1"/>
</dbReference>
<evidence type="ECO:0000256" key="3">
    <source>
        <dbReference type="ARBA" id="ARBA00001936"/>
    </source>
</evidence>
<keyword evidence="11" id="KW-0479">Metal-binding</keyword>
<comment type="cofactor">
    <cofactor evidence="2">
        <name>Ca(2+)</name>
        <dbReference type="ChEBI" id="CHEBI:29108"/>
    </cofactor>
</comment>
<dbReference type="PRINTS" id="PR01790">
    <property type="entry name" value="SMP30FAMILY"/>
</dbReference>
<keyword evidence="12" id="KW-0378">Hydrolase</keyword>
<dbReference type="InterPro" id="IPR011042">
    <property type="entry name" value="6-blade_b-propeller_TolB-like"/>
</dbReference>
<evidence type="ECO:0000256" key="11">
    <source>
        <dbReference type="ARBA" id="ARBA00022723"/>
    </source>
</evidence>
<evidence type="ECO:0000313" key="16">
    <source>
        <dbReference type="EMBL" id="MCZ8514520.1"/>
    </source>
</evidence>
<dbReference type="InterPro" id="IPR013658">
    <property type="entry name" value="SGL"/>
</dbReference>
<reference evidence="16 17" key="1">
    <citation type="submission" date="2022-12" db="EMBL/GenBank/DDBJ databases">
        <title>Draft genome sequence of Paenibacillus sp. dW9.</title>
        <authorList>
            <person name="Choi E.-W."/>
            <person name="Kim D.-U."/>
        </authorList>
    </citation>
    <scope>NUCLEOTIDE SEQUENCE [LARGE SCALE GENOMIC DNA]</scope>
    <source>
        <strain evidence="17">dW9</strain>
    </source>
</reference>
<evidence type="ECO:0000256" key="12">
    <source>
        <dbReference type="ARBA" id="ARBA00022801"/>
    </source>
</evidence>
<evidence type="ECO:0000256" key="14">
    <source>
        <dbReference type="ARBA" id="ARBA00032464"/>
    </source>
</evidence>
<evidence type="ECO:0000256" key="8">
    <source>
        <dbReference type="ARBA" id="ARBA00013227"/>
    </source>
</evidence>
<evidence type="ECO:0000313" key="17">
    <source>
        <dbReference type="Proteomes" id="UP001527882"/>
    </source>
</evidence>
<comment type="subcellular location">
    <subcellularLocation>
        <location evidence="6">Cytoplasm</location>
    </subcellularLocation>
</comment>
<dbReference type="PRINTS" id="PR01791">
    <property type="entry name" value="REGUCALCIN"/>
</dbReference>
<comment type="catalytic activity">
    <reaction evidence="1">
        <text>D-glucono-1,5-lactone + H2O = D-gluconate + H(+)</text>
        <dbReference type="Rhea" id="RHEA:10440"/>
        <dbReference type="ChEBI" id="CHEBI:15377"/>
        <dbReference type="ChEBI" id="CHEBI:15378"/>
        <dbReference type="ChEBI" id="CHEBI:16217"/>
        <dbReference type="ChEBI" id="CHEBI:18391"/>
        <dbReference type="EC" id="3.1.1.17"/>
    </reaction>
</comment>
<dbReference type="PANTHER" id="PTHR10907:SF47">
    <property type="entry name" value="REGUCALCIN"/>
    <property type="match status" value="1"/>
</dbReference>
<evidence type="ECO:0000256" key="1">
    <source>
        <dbReference type="ARBA" id="ARBA00001589"/>
    </source>
</evidence>
<dbReference type="InterPro" id="IPR005511">
    <property type="entry name" value="SMP-30"/>
</dbReference>
<dbReference type="Proteomes" id="UP001527882">
    <property type="component" value="Unassembled WGS sequence"/>
</dbReference>
<evidence type="ECO:0000256" key="7">
    <source>
        <dbReference type="ARBA" id="ARBA00008853"/>
    </source>
</evidence>
<evidence type="ECO:0000256" key="9">
    <source>
        <dbReference type="ARBA" id="ARBA00016808"/>
    </source>
</evidence>
<dbReference type="PANTHER" id="PTHR10907">
    <property type="entry name" value="REGUCALCIN"/>
    <property type="match status" value="1"/>
</dbReference>
<comment type="cofactor">
    <cofactor evidence="5">
        <name>Zn(2+)</name>
        <dbReference type="ChEBI" id="CHEBI:29105"/>
    </cofactor>
</comment>
<accession>A0ABT4QCG8</accession>
<dbReference type="InterPro" id="IPR008367">
    <property type="entry name" value="Regucalcin"/>
</dbReference>
<keyword evidence="10" id="KW-0963">Cytoplasm</keyword>
<dbReference type="Gene3D" id="2.120.10.30">
    <property type="entry name" value="TolB, C-terminal domain"/>
    <property type="match status" value="1"/>
</dbReference>
<evidence type="ECO:0000256" key="5">
    <source>
        <dbReference type="ARBA" id="ARBA00001947"/>
    </source>
</evidence>
<comment type="similarity">
    <text evidence="7">Belongs to the SMP-30/CGR1 family.</text>
</comment>
<keyword evidence="13" id="KW-0106">Calcium</keyword>
<dbReference type="RefSeq" id="WP_269883042.1">
    <property type="nucleotide sequence ID" value="NZ_JAQAGZ010000012.1"/>
</dbReference>
<evidence type="ECO:0000256" key="10">
    <source>
        <dbReference type="ARBA" id="ARBA00022490"/>
    </source>
</evidence>
<proteinExistence type="inferred from homology"/>
<comment type="caution">
    <text evidence="16">The sequence shown here is derived from an EMBL/GenBank/DDBJ whole genome shotgun (WGS) entry which is preliminary data.</text>
</comment>
<gene>
    <name evidence="16" type="ORF">O9H85_19255</name>
</gene>
<name>A0ABT4QCG8_9BACL</name>
<evidence type="ECO:0000256" key="2">
    <source>
        <dbReference type="ARBA" id="ARBA00001913"/>
    </source>
</evidence>